<proteinExistence type="predicted"/>
<feature type="region of interest" description="Disordered" evidence="2">
    <location>
        <begin position="81"/>
        <end position="100"/>
    </location>
</feature>
<evidence type="ECO:0000313" key="4">
    <source>
        <dbReference type="EMBL" id="KAK5983437.1"/>
    </source>
</evidence>
<keyword evidence="5" id="KW-1185">Reference proteome</keyword>
<evidence type="ECO:0000256" key="2">
    <source>
        <dbReference type="SAM" id="MobiDB-lite"/>
    </source>
</evidence>
<dbReference type="InterPro" id="IPR004827">
    <property type="entry name" value="bZIP"/>
</dbReference>
<dbReference type="AlphaFoldDB" id="A0AAN8FR46"/>
<sequence length="353" mass="40383">MLSRFTRMSSLGAHLVSGCTALKDTPTAPKPVAQLGSSGRSGSFIASKENSPGCLPEPFLWHDHDNFLAELSELDHWKNDLTPSTSRTSPERQSSTLDDSAEWSSILHSIEWIDKFEALDIPKVDSECSSSDYPESSSRDDSCDFVEKTASLVDWKAWNCYLGMDDDFNFNLDLKTEDNSTAVERSQCEEGQATPPDVKVKTENDIEEKKDPPYLCELRRESDALNSRLNEIENAIVRSSGPLTWLPCVKEEDQCSELSSRSTPSSIDVFNQIRTVKRRGVKMKPPSDDETNHRRWLNREAAFRYRERKRMEQLERKKELDDLLQRNSFLKQQVRQLSREVALWQQKLDNANI</sequence>
<name>A0AAN8FR46_TRICO</name>
<feature type="coiled-coil region" evidence="1">
    <location>
        <begin position="320"/>
        <end position="347"/>
    </location>
</feature>
<dbReference type="EMBL" id="WIXE01003987">
    <property type="protein sequence ID" value="KAK5983437.1"/>
    <property type="molecule type" value="Genomic_DNA"/>
</dbReference>
<dbReference type="CDD" id="cd14692">
    <property type="entry name" value="bZIP_ATF4"/>
    <property type="match status" value="1"/>
</dbReference>
<dbReference type="PROSITE" id="PS50217">
    <property type="entry name" value="BZIP"/>
    <property type="match status" value="1"/>
</dbReference>
<dbReference type="Gene3D" id="1.20.5.170">
    <property type="match status" value="1"/>
</dbReference>
<protein>
    <submittedName>
        <fullName evidence="4">Basic region leucine zipper</fullName>
    </submittedName>
</protein>
<comment type="caution">
    <text evidence="4">The sequence shown here is derived from an EMBL/GenBank/DDBJ whole genome shotgun (WGS) entry which is preliminary data.</text>
</comment>
<dbReference type="PROSITE" id="PS51257">
    <property type="entry name" value="PROKAR_LIPOPROTEIN"/>
    <property type="match status" value="1"/>
</dbReference>
<evidence type="ECO:0000256" key="1">
    <source>
        <dbReference type="SAM" id="Coils"/>
    </source>
</evidence>
<evidence type="ECO:0000313" key="5">
    <source>
        <dbReference type="Proteomes" id="UP001331761"/>
    </source>
</evidence>
<gene>
    <name evidence="4" type="ORF">GCK32_009211</name>
</gene>
<dbReference type="SUPFAM" id="SSF57959">
    <property type="entry name" value="Leucine zipper domain"/>
    <property type="match status" value="1"/>
</dbReference>
<feature type="domain" description="BZIP" evidence="3">
    <location>
        <begin position="288"/>
        <end position="341"/>
    </location>
</feature>
<reference evidence="4 5" key="1">
    <citation type="submission" date="2019-10" db="EMBL/GenBank/DDBJ databases">
        <title>Assembly and Annotation for the nematode Trichostrongylus colubriformis.</title>
        <authorList>
            <person name="Martin J."/>
        </authorList>
    </citation>
    <scope>NUCLEOTIDE SEQUENCE [LARGE SCALE GENOMIC DNA]</scope>
    <source>
        <strain evidence="4">G859</strain>
        <tissue evidence="4">Whole worm</tissue>
    </source>
</reference>
<dbReference type="Pfam" id="PF07716">
    <property type="entry name" value="bZIP_2"/>
    <property type="match status" value="1"/>
</dbReference>
<dbReference type="InterPro" id="IPR046347">
    <property type="entry name" value="bZIP_sf"/>
</dbReference>
<organism evidence="4 5">
    <name type="scientific">Trichostrongylus colubriformis</name>
    <name type="common">Black scour worm</name>
    <dbReference type="NCBI Taxonomy" id="6319"/>
    <lineage>
        <taxon>Eukaryota</taxon>
        <taxon>Metazoa</taxon>
        <taxon>Ecdysozoa</taxon>
        <taxon>Nematoda</taxon>
        <taxon>Chromadorea</taxon>
        <taxon>Rhabditida</taxon>
        <taxon>Rhabditina</taxon>
        <taxon>Rhabditomorpha</taxon>
        <taxon>Strongyloidea</taxon>
        <taxon>Trichostrongylidae</taxon>
        <taxon>Trichostrongylus</taxon>
    </lineage>
</organism>
<dbReference type="GO" id="GO:0003700">
    <property type="term" value="F:DNA-binding transcription factor activity"/>
    <property type="evidence" value="ECO:0007669"/>
    <property type="project" value="InterPro"/>
</dbReference>
<accession>A0AAN8FR46</accession>
<keyword evidence="1" id="KW-0175">Coiled coil</keyword>
<dbReference type="SMART" id="SM00338">
    <property type="entry name" value="BRLZ"/>
    <property type="match status" value="1"/>
</dbReference>
<dbReference type="Proteomes" id="UP001331761">
    <property type="component" value="Unassembled WGS sequence"/>
</dbReference>
<evidence type="ECO:0000259" key="3">
    <source>
        <dbReference type="PROSITE" id="PS50217"/>
    </source>
</evidence>